<reference evidence="6 7" key="1">
    <citation type="journal article" date="2019" name="Nat. Ecol. Evol.">
        <title>Megaphylogeny resolves global patterns of mushroom evolution.</title>
        <authorList>
            <person name="Varga T."/>
            <person name="Krizsan K."/>
            <person name="Foldi C."/>
            <person name="Dima B."/>
            <person name="Sanchez-Garcia M."/>
            <person name="Sanchez-Ramirez S."/>
            <person name="Szollosi G.J."/>
            <person name="Szarkandi J.G."/>
            <person name="Papp V."/>
            <person name="Albert L."/>
            <person name="Andreopoulos W."/>
            <person name="Angelini C."/>
            <person name="Antonin V."/>
            <person name="Barry K.W."/>
            <person name="Bougher N.L."/>
            <person name="Buchanan P."/>
            <person name="Buyck B."/>
            <person name="Bense V."/>
            <person name="Catcheside P."/>
            <person name="Chovatia M."/>
            <person name="Cooper J."/>
            <person name="Damon W."/>
            <person name="Desjardin D."/>
            <person name="Finy P."/>
            <person name="Geml J."/>
            <person name="Haridas S."/>
            <person name="Hughes K."/>
            <person name="Justo A."/>
            <person name="Karasinski D."/>
            <person name="Kautmanova I."/>
            <person name="Kiss B."/>
            <person name="Kocsube S."/>
            <person name="Kotiranta H."/>
            <person name="LaButti K.M."/>
            <person name="Lechner B.E."/>
            <person name="Liimatainen K."/>
            <person name="Lipzen A."/>
            <person name="Lukacs Z."/>
            <person name="Mihaltcheva S."/>
            <person name="Morgado L.N."/>
            <person name="Niskanen T."/>
            <person name="Noordeloos M.E."/>
            <person name="Ohm R.A."/>
            <person name="Ortiz-Santana B."/>
            <person name="Ovrebo C."/>
            <person name="Racz N."/>
            <person name="Riley R."/>
            <person name="Savchenko A."/>
            <person name="Shiryaev A."/>
            <person name="Soop K."/>
            <person name="Spirin V."/>
            <person name="Szebenyi C."/>
            <person name="Tomsovsky M."/>
            <person name="Tulloss R.E."/>
            <person name="Uehling J."/>
            <person name="Grigoriev I.V."/>
            <person name="Vagvolgyi C."/>
            <person name="Papp T."/>
            <person name="Martin F.M."/>
            <person name="Miettinen O."/>
            <person name="Hibbett D.S."/>
            <person name="Nagy L.G."/>
        </authorList>
    </citation>
    <scope>NUCLEOTIDE SEQUENCE [LARGE SCALE GENOMIC DNA]</scope>
    <source>
        <strain evidence="6 7">CBS 309.79</strain>
    </source>
</reference>
<keyword evidence="7" id="KW-1185">Reference proteome</keyword>
<name>A0A5C3R1S7_9AGAR</name>
<dbReference type="OrthoDB" id="410267at2759"/>
<evidence type="ECO:0000256" key="1">
    <source>
        <dbReference type="ARBA" id="ARBA00004141"/>
    </source>
</evidence>
<evidence type="ECO:0000256" key="5">
    <source>
        <dbReference type="SAM" id="Phobius"/>
    </source>
</evidence>
<feature type="transmembrane region" description="Helical" evidence="5">
    <location>
        <begin position="16"/>
        <end position="40"/>
    </location>
</feature>
<dbReference type="PANTHER" id="PTHR21576:SF158">
    <property type="entry name" value="RIBOSOMAL RNA-PROCESSING PROTEIN 12-LIKE CONSERVED DOMAIN-CONTAINING PROTEIN"/>
    <property type="match status" value="1"/>
</dbReference>
<feature type="transmembrane region" description="Helical" evidence="5">
    <location>
        <begin position="151"/>
        <end position="177"/>
    </location>
</feature>
<protein>
    <submittedName>
        <fullName evidence="6">Major facilitator superfamily domain-containing protein</fullName>
    </submittedName>
</protein>
<dbReference type="PANTHER" id="PTHR21576">
    <property type="entry name" value="UNCHARACTERIZED NODULIN-LIKE PROTEIN"/>
    <property type="match status" value="1"/>
</dbReference>
<comment type="subcellular location">
    <subcellularLocation>
        <location evidence="1">Membrane</location>
        <topology evidence="1">Multi-pass membrane protein</topology>
    </subcellularLocation>
</comment>
<keyword evidence="2 5" id="KW-0812">Transmembrane</keyword>
<evidence type="ECO:0000313" key="6">
    <source>
        <dbReference type="EMBL" id="TFL07090.1"/>
    </source>
</evidence>
<keyword evidence="4 5" id="KW-0472">Membrane</keyword>
<dbReference type="EMBL" id="ML178814">
    <property type="protein sequence ID" value="TFL07090.1"/>
    <property type="molecule type" value="Genomic_DNA"/>
</dbReference>
<proteinExistence type="predicted"/>
<evidence type="ECO:0000256" key="4">
    <source>
        <dbReference type="ARBA" id="ARBA00023136"/>
    </source>
</evidence>
<dbReference type="InterPro" id="IPR011701">
    <property type="entry name" value="MFS"/>
</dbReference>
<feature type="transmembrane region" description="Helical" evidence="5">
    <location>
        <begin position="348"/>
        <end position="368"/>
    </location>
</feature>
<dbReference type="Proteomes" id="UP000305067">
    <property type="component" value="Unassembled WGS sequence"/>
</dbReference>
<dbReference type="InterPro" id="IPR036259">
    <property type="entry name" value="MFS_trans_sf"/>
</dbReference>
<gene>
    <name evidence="6" type="ORF">BDV98DRAFT_599427</name>
</gene>
<keyword evidence="3 5" id="KW-1133">Transmembrane helix</keyword>
<feature type="transmembrane region" description="Helical" evidence="5">
    <location>
        <begin position="411"/>
        <end position="431"/>
    </location>
</feature>
<feature type="transmembrane region" description="Helical" evidence="5">
    <location>
        <begin position="374"/>
        <end position="399"/>
    </location>
</feature>
<organism evidence="6 7">
    <name type="scientific">Pterulicium gracile</name>
    <dbReference type="NCBI Taxonomy" id="1884261"/>
    <lineage>
        <taxon>Eukaryota</taxon>
        <taxon>Fungi</taxon>
        <taxon>Dikarya</taxon>
        <taxon>Basidiomycota</taxon>
        <taxon>Agaricomycotina</taxon>
        <taxon>Agaricomycetes</taxon>
        <taxon>Agaricomycetidae</taxon>
        <taxon>Agaricales</taxon>
        <taxon>Pleurotineae</taxon>
        <taxon>Pterulaceae</taxon>
        <taxon>Pterulicium</taxon>
    </lineage>
</organism>
<sequence length="478" mass="50292">MDQVANDTHRNKHKAYCALACLSIAANALCGGAVFTFPLLSKTLATTLGLSQPQLTTVVLAGVAGQYPFSALVGYVVDRYGPAICSLSAAALFSSAFALAAREVHLAGLGVASTGGPAFHRMILYFGMAGLATVLGLFSALFSAARLFPEYVGAASGTSMALFGLSPLFFTIIAGRLYTDVGTPGLDVAGYLTCVSLVTGGVHLLGAFILPGHESTQPTPMVVEQETETTPLLRPVTPTAAEEASPKAADGSLVALFKDTKFWLLAFTVMLTLGVSEMILSNMGSIVLSLPRTTDSPSTLSDASDTATQVKLLSVSNTVARLLSGTLADVLSPMSSPGSGRRLVSRTVFIAFPAALLAVVFLSMEFFIHSRQTLWVLSIGVGLSYGTTFAVLPGILRAVWGKANEGRNFGILSYAPMIGTPIFSYLYAFLSRARSSTPESPTCYGEECWESTVWVCFGTSVVALVVSANLWVKWRGLL</sequence>
<dbReference type="AlphaFoldDB" id="A0A5C3R1S7"/>
<dbReference type="GO" id="GO:0000329">
    <property type="term" value="C:fungal-type vacuole membrane"/>
    <property type="evidence" value="ECO:0007669"/>
    <property type="project" value="TreeGrafter"/>
</dbReference>
<dbReference type="Gene3D" id="1.20.1250.20">
    <property type="entry name" value="MFS general substrate transporter like domains"/>
    <property type="match status" value="1"/>
</dbReference>
<accession>A0A5C3R1S7</accession>
<dbReference type="GO" id="GO:0022857">
    <property type="term" value="F:transmembrane transporter activity"/>
    <property type="evidence" value="ECO:0007669"/>
    <property type="project" value="InterPro"/>
</dbReference>
<feature type="transmembrane region" description="Helical" evidence="5">
    <location>
        <begin position="80"/>
        <end position="101"/>
    </location>
</feature>
<evidence type="ECO:0000256" key="2">
    <source>
        <dbReference type="ARBA" id="ARBA00022692"/>
    </source>
</evidence>
<dbReference type="SUPFAM" id="SSF103473">
    <property type="entry name" value="MFS general substrate transporter"/>
    <property type="match status" value="1"/>
</dbReference>
<evidence type="ECO:0000256" key="3">
    <source>
        <dbReference type="ARBA" id="ARBA00022989"/>
    </source>
</evidence>
<dbReference type="Pfam" id="PF07690">
    <property type="entry name" value="MFS_1"/>
    <property type="match status" value="1"/>
</dbReference>
<feature type="transmembrane region" description="Helical" evidence="5">
    <location>
        <begin position="451"/>
        <end position="472"/>
    </location>
</feature>
<evidence type="ECO:0000313" key="7">
    <source>
        <dbReference type="Proteomes" id="UP000305067"/>
    </source>
</evidence>
<dbReference type="STRING" id="1884261.A0A5C3R1S7"/>
<feature type="transmembrane region" description="Helical" evidence="5">
    <location>
        <begin position="122"/>
        <end position="145"/>
    </location>
</feature>
<feature type="transmembrane region" description="Helical" evidence="5">
    <location>
        <begin position="189"/>
        <end position="210"/>
    </location>
</feature>